<evidence type="ECO:0000256" key="1">
    <source>
        <dbReference type="SAM" id="MobiDB-lite"/>
    </source>
</evidence>
<dbReference type="AlphaFoldDB" id="A0A7W6BRR9"/>
<evidence type="ECO:0000313" key="3">
    <source>
        <dbReference type="Proteomes" id="UP000531216"/>
    </source>
</evidence>
<comment type="caution">
    <text evidence="2">The sequence shown here is derived from an EMBL/GenBank/DDBJ whole genome shotgun (WGS) entry which is preliminary data.</text>
</comment>
<dbReference type="EMBL" id="JACIDO010000003">
    <property type="protein sequence ID" value="MBB3935692.1"/>
    <property type="molecule type" value="Genomic_DNA"/>
</dbReference>
<organism evidence="2 3">
    <name type="scientific">Aureimonas phyllosphaerae</name>
    <dbReference type="NCBI Taxonomy" id="1166078"/>
    <lineage>
        <taxon>Bacteria</taxon>
        <taxon>Pseudomonadati</taxon>
        <taxon>Pseudomonadota</taxon>
        <taxon>Alphaproteobacteria</taxon>
        <taxon>Hyphomicrobiales</taxon>
        <taxon>Aurantimonadaceae</taxon>
        <taxon>Aureimonas</taxon>
    </lineage>
</organism>
<accession>A0A7W6BRR9</accession>
<reference evidence="2 3" key="1">
    <citation type="submission" date="2020-08" db="EMBL/GenBank/DDBJ databases">
        <title>Genomic Encyclopedia of Type Strains, Phase IV (KMG-IV): sequencing the most valuable type-strain genomes for metagenomic binning, comparative biology and taxonomic classification.</title>
        <authorList>
            <person name="Goeker M."/>
        </authorList>
    </citation>
    <scope>NUCLEOTIDE SEQUENCE [LARGE SCALE GENOMIC DNA]</scope>
    <source>
        <strain evidence="2 3">DSM 25024</strain>
    </source>
</reference>
<sequence>MSNANLPSGQGGAPQGGCGRTGNQTEPRHILHIGPATTGGDTSLPDATTASHPLADAGRESRFLGLSRHPGTGHAKRPGEIWMVFHDDWTGIYRLDPRDRRTVFLERALNGDRRNEGIDWALETFAIDRVEERVRFAA</sequence>
<dbReference type="Proteomes" id="UP000531216">
    <property type="component" value="Unassembled WGS sequence"/>
</dbReference>
<feature type="compositionally biased region" description="Gly residues" evidence="1">
    <location>
        <begin position="9"/>
        <end position="20"/>
    </location>
</feature>
<proteinExistence type="predicted"/>
<feature type="compositionally biased region" description="Polar residues" evidence="1">
    <location>
        <begin position="39"/>
        <end position="51"/>
    </location>
</feature>
<keyword evidence="3" id="KW-1185">Reference proteome</keyword>
<protein>
    <submittedName>
        <fullName evidence="2">Uncharacterized protein</fullName>
    </submittedName>
</protein>
<feature type="region of interest" description="Disordered" evidence="1">
    <location>
        <begin position="1"/>
        <end position="78"/>
    </location>
</feature>
<gene>
    <name evidence="2" type="ORF">GGR05_001836</name>
</gene>
<evidence type="ECO:0000313" key="2">
    <source>
        <dbReference type="EMBL" id="MBB3935692.1"/>
    </source>
</evidence>
<name>A0A7W6BRR9_9HYPH</name>
<dbReference type="OrthoDB" id="7907268at2"/>